<name>A0A3B0VJH2_9ZZZZ</name>
<proteinExistence type="predicted"/>
<feature type="domain" description="4Fe-4S ferredoxin-type" evidence="1">
    <location>
        <begin position="38"/>
        <end position="66"/>
    </location>
</feature>
<dbReference type="AlphaFoldDB" id="A0A3B0VJH2"/>
<gene>
    <name evidence="2" type="ORF">MNBD_DELTA04-413</name>
</gene>
<evidence type="ECO:0000313" key="2">
    <source>
        <dbReference type="EMBL" id="VAW38487.1"/>
    </source>
</evidence>
<dbReference type="InterPro" id="IPR052911">
    <property type="entry name" value="Corrinoid_activation_enz"/>
</dbReference>
<dbReference type="PANTHER" id="PTHR42895:SF1">
    <property type="entry name" value="IRON-SULFUR CLUSTER PROTEIN"/>
    <property type="match status" value="1"/>
</dbReference>
<feature type="domain" description="4Fe-4S ferredoxin-type" evidence="1">
    <location>
        <begin position="7"/>
        <end position="36"/>
    </location>
</feature>
<reference evidence="2" key="1">
    <citation type="submission" date="2018-06" db="EMBL/GenBank/DDBJ databases">
        <authorList>
            <person name="Zhirakovskaya E."/>
        </authorList>
    </citation>
    <scope>NUCLEOTIDE SEQUENCE</scope>
</reference>
<dbReference type="EMBL" id="UOEY01000061">
    <property type="protein sequence ID" value="VAW38487.1"/>
    <property type="molecule type" value="Genomic_DNA"/>
</dbReference>
<dbReference type="Gene3D" id="3.30.70.20">
    <property type="match status" value="1"/>
</dbReference>
<organism evidence="2">
    <name type="scientific">hydrothermal vent metagenome</name>
    <dbReference type="NCBI Taxonomy" id="652676"/>
    <lineage>
        <taxon>unclassified sequences</taxon>
        <taxon>metagenomes</taxon>
        <taxon>ecological metagenomes</taxon>
    </lineage>
</organism>
<protein>
    <submittedName>
        <fullName evidence="2">Ferredoxin 3 fused to uncharacterized domain</fullName>
    </submittedName>
</protein>
<evidence type="ECO:0000259" key="1">
    <source>
        <dbReference type="PROSITE" id="PS51379"/>
    </source>
</evidence>
<dbReference type="PANTHER" id="PTHR42895">
    <property type="entry name" value="IRON-SULFUR CLUSTER-BINDING PROTEIN-RELATED"/>
    <property type="match status" value="1"/>
</dbReference>
<sequence>MMTTIRKIIEIDEELCTGCGECVPDCAEGSLEIIDGKARLAADKLCDGLGACLGACPTGALKIVEREADEFDEDAVRTFLDEKKKKQGQPAAGGCPSARLTTLSPVSPCEAANVAGPQTGSALSHWPVQIRLIPPAAPFLENCDLLVAADCTAVAYAGIQRDFITGRVVMMGCPKFDDARMYVDRFTEILQTRKLKSLTILIMEVPCCAAMLQIIKKAHDNAGSSVPVRQVVVSTRGDIINDQGW</sequence>
<accession>A0A3B0VJH2</accession>
<dbReference type="InterPro" id="IPR017896">
    <property type="entry name" value="4Fe4S_Fe-S-bd"/>
</dbReference>
<dbReference type="PROSITE" id="PS51379">
    <property type="entry name" value="4FE4S_FER_2"/>
    <property type="match status" value="2"/>
</dbReference>
<dbReference type="SUPFAM" id="SSF54862">
    <property type="entry name" value="4Fe-4S ferredoxins"/>
    <property type="match status" value="1"/>
</dbReference>
<dbReference type="Pfam" id="PF13237">
    <property type="entry name" value="Fer4_10"/>
    <property type="match status" value="1"/>
</dbReference>